<comment type="caution">
    <text evidence="2">The sequence shown here is derived from an EMBL/GenBank/DDBJ whole genome shotgun (WGS) entry which is preliminary data.</text>
</comment>
<dbReference type="EMBL" id="JYDP01002035">
    <property type="protein sequence ID" value="KRY97463.1"/>
    <property type="molecule type" value="Genomic_DNA"/>
</dbReference>
<dbReference type="Proteomes" id="UP000055024">
    <property type="component" value="Unassembled WGS sequence"/>
</dbReference>
<evidence type="ECO:0000256" key="1">
    <source>
        <dbReference type="SAM" id="MobiDB-lite"/>
    </source>
</evidence>
<protein>
    <submittedName>
        <fullName evidence="2">Uncharacterized protein</fullName>
    </submittedName>
</protein>
<keyword evidence="3" id="KW-1185">Reference proteome</keyword>
<feature type="region of interest" description="Disordered" evidence="1">
    <location>
        <begin position="32"/>
        <end position="85"/>
    </location>
</feature>
<feature type="compositionally biased region" description="Basic and acidic residues" evidence="1">
    <location>
        <begin position="62"/>
        <end position="74"/>
    </location>
</feature>
<name>A0A0V1GGW1_9BILA</name>
<feature type="compositionally biased region" description="Polar residues" evidence="1">
    <location>
        <begin position="32"/>
        <end position="42"/>
    </location>
</feature>
<proteinExistence type="predicted"/>
<evidence type="ECO:0000313" key="3">
    <source>
        <dbReference type="Proteomes" id="UP000055024"/>
    </source>
</evidence>
<dbReference type="AlphaFoldDB" id="A0A0V1GGW1"/>
<gene>
    <name evidence="2" type="ORF">T11_14976</name>
</gene>
<reference evidence="2 3" key="1">
    <citation type="submission" date="2015-01" db="EMBL/GenBank/DDBJ databases">
        <title>Evolution of Trichinella species and genotypes.</title>
        <authorList>
            <person name="Korhonen P.K."/>
            <person name="Edoardo P."/>
            <person name="Giuseppe L.R."/>
            <person name="Gasser R.B."/>
        </authorList>
    </citation>
    <scope>NUCLEOTIDE SEQUENCE [LARGE SCALE GENOMIC DNA]</scope>
    <source>
        <strain evidence="2">ISS1029</strain>
    </source>
</reference>
<sequence length="85" mass="9565">MAALFWGKRHRARQEVTEVGLGKTTILQTNRGAVGSDTTKTRYNCKGEKGTGPYRKRPCFLAEKRSRGEQKGEQLMRGNRQPVGQ</sequence>
<evidence type="ECO:0000313" key="2">
    <source>
        <dbReference type="EMBL" id="KRY97463.1"/>
    </source>
</evidence>
<organism evidence="2 3">
    <name type="scientific">Trichinella zimbabwensis</name>
    <dbReference type="NCBI Taxonomy" id="268475"/>
    <lineage>
        <taxon>Eukaryota</taxon>
        <taxon>Metazoa</taxon>
        <taxon>Ecdysozoa</taxon>
        <taxon>Nematoda</taxon>
        <taxon>Enoplea</taxon>
        <taxon>Dorylaimia</taxon>
        <taxon>Trichinellida</taxon>
        <taxon>Trichinellidae</taxon>
        <taxon>Trichinella</taxon>
    </lineage>
</organism>
<accession>A0A0V1GGW1</accession>